<keyword evidence="4" id="KW-1185">Reference proteome</keyword>
<evidence type="ECO:0000313" key="4">
    <source>
        <dbReference type="Proteomes" id="UP000214746"/>
    </source>
</evidence>
<dbReference type="AlphaFoldDB" id="A0A2W1NUN7"/>
<dbReference type="EMBL" id="NHRJ02000001">
    <property type="protein sequence ID" value="PZE22303.1"/>
    <property type="molecule type" value="Genomic_DNA"/>
</dbReference>
<dbReference type="PANTHER" id="PTHR37828">
    <property type="entry name" value="GSR2449 PROTEIN"/>
    <property type="match status" value="1"/>
</dbReference>
<dbReference type="InterPro" id="IPR005545">
    <property type="entry name" value="YCII"/>
</dbReference>
<dbReference type="Gene3D" id="3.30.70.1060">
    <property type="entry name" value="Dimeric alpha+beta barrel"/>
    <property type="match status" value="1"/>
</dbReference>
<dbReference type="Pfam" id="PF03795">
    <property type="entry name" value="YCII"/>
    <property type="match status" value="1"/>
</dbReference>
<proteinExistence type="inferred from homology"/>
<protein>
    <recommendedName>
        <fullName evidence="2">YCII-related domain-containing protein</fullName>
    </recommendedName>
</protein>
<evidence type="ECO:0000313" key="3">
    <source>
        <dbReference type="EMBL" id="PZE22303.1"/>
    </source>
</evidence>
<feature type="domain" description="YCII-related" evidence="2">
    <location>
        <begin position="14"/>
        <end position="83"/>
    </location>
</feature>
<sequence>MSYFAAYLEMLDPDKNQTLRPQHLQHLKECEENGKIFACGPFANGSGGLVIYIADSYEEAEQLANKDPYVIEKVRRLDLREWKMTQKVNI</sequence>
<reference evidence="3" key="1">
    <citation type="submission" date="2018-06" db="EMBL/GenBank/DDBJ databases">
        <title>Paenibacillus xerothermodurans sp. nov. an extremely dry heat resistant spore forming bacterium isolated from the soil of Cape Canaveral, Florida.</title>
        <authorList>
            <person name="Seuylemezian A."/>
            <person name="Kaur N."/>
            <person name="Patil P."/>
            <person name="Patil P."/>
            <person name="Mayilraj S."/>
            <person name="Vaishampayan P."/>
        </authorList>
    </citation>
    <scope>NUCLEOTIDE SEQUENCE [LARGE SCALE GENOMIC DNA]</scope>
    <source>
        <strain evidence="3">ATCC 27380</strain>
    </source>
</reference>
<dbReference type="OrthoDB" id="162319at2"/>
<evidence type="ECO:0000256" key="1">
    <source>
        <dbReference type="ARBA" id="ARBA00007689"/>
    </source>
</evidence>
<comment type="caution">
    <text evidence="3">The sequence shown here is derived from an EMBL/GenBank/DDBJ whole genome shotgun (WGS) entry which is preliminary data.</text>
</comment>
<dbReference type="RefSeq" id="WP_089198075.1">
    <property type="nucleotide sequence ID" value="NZ_NHRJ02000001.1"/>
</dbReference>
<dbReference type="InterPro" id="IPR011008">
    <property type="entry name" value="Dimeric_a/b-barrel"/>
</dbReference>
<accession>A0A2W1NUN7</accession>
<dbReference type="PANTHER" id="PTHR37828:SF1">
    <property type="entry name" value="YCII-RELATED DOMAIN-CONTAINING PROTEIN"/>
    <property type="match status" value="1"/>
</dbReference>
<gene>
    <name evidence="3" type="ORF">CBW46_000460</name>
</gene>
<evidence type="ECO:0000259" key="2">
    <source>
        <dbReference type="Pfam" id="PF03795"/>
    </source>
</evidence>
<dbReference type="Proteomes" id="UP000214746">
    <property type="component" value="Unassembled WGS sequence"/>
</dbReference>
<comment type="similarity">
    <text evidence="1">Belongs to the YciI family.</text>
</comment>
<organism evidence="3 4">
    <name type="scientific">Paenibacillus xerothermodurans</name>
    <dbReference type="NCBI Taxonomy" id="1977292"/>
    <lineage>
        <taxon>Bacteria</taxon>
        <taxon>Bacillati</taxon>
        <taxon>Bacillota</taxon>
        <taxon>Bacilli</taxon>
        <taxon>Bacillales</taxon>
        <taxon>Paenibacillaceae</taxon>
        <taxon>Paenibacillus</taxon>
    </lineage>
</organism>
<name>A0A2W1NUN7_PAEXE</name>
<dbReference type="SUPFAM" id="SSF54909">
    <property type="entry name" value="Dimeric alpha+beta barrel"/>
    <property type="match status" value="1"/>
</dbReference>